<dbReference type="InterPro" id="IPR000160">
    <property type="entry name" value="GGDEF_dom"/>
</dbReference>
<dbReference type="Gene3D" id="3.30.70.270">
    <property type="match status" value="1"/>
</dbReference>
<accession>A0A0N1EBA7</accession>
<reference evidence="2 3" key="1">
    <citation type="submission" date="2014-06" db="EMBL/GenBank/DDBJ databases">
        <title>Helicobacter pullorum isolates in fresh chicken meat - phenotypic and genotypic features.</title>
        <authorList>
            <person name="Borges V."/>
            <person name="Santos A."/>
            <person name="Correia C.B."/>
            <person name="Saraiva M."/>
            <person name="Menard A."/>
            <person name="Vieira L."/>
            <person name="Sampaio D.A."/>
            <person name="Gomes J.P."/>
            <person name="Oleastro M."/>
        </authorList>
    </citation>
    <scope>NUCLEOTIDE SEQUENCE [LARGE SCALE GENOMIC DNA]</scope>
    <source>
        <strain evidence="2 3">229334/12</strain>
    </source>
</reference>
<sequence length="367" mass="41471">MKDDFGAFAELPNFETDGIEKEKLPNIENIPSFSSSPQPLENQPLQENATPKSDSLETYGEQIIQTMLANKIFPSPYNYKIYFEKLLEDKPQDFKNNAMRFLEIESTPSEKQISLENKIIKAQSCMVNTLQLISAVFSNFQLLQNILKKHAREIESVNNVNMLQNVITIFEKELGKVGDLSRKQLQEIKSSYNKTTQAIESINNEIICDSRYGIYNKHFLNAKLQSECEEITIDKHKSSLIMIKVAKNLAKKVTSEKNATLINKTITKILTKNCNKSDTLAYCGEGIFGILISHGDKKFAQRFANRLSEKISTTNVFLGEEELSLNICSGICEIQTNQNPKTILKNALDALKKASNNNLSFATYGEN</sequence>
<comment type="caution">
    <text evidence="2">The sequence shown here is derived from an EMBL/GenBank/DDBJ whole genome shotgun (WGS) entry which is preliminary data.</text>
</comment>
<feature type="compositionally biased region" description="Polar residues" evidence="1">
    <location>
        <begin position="29"/>
        <end position="53"/>
    </location>
</feature>
<dbReference type="InterPro" id="IPR043128">
    <property type="entry name" value="Rev_trsase/Diguanyl_cyclase"/>
</dbReference>
<dbReference type="Proteomes" id="UP000037997">
    <property type="component" value="Unassembled WGS sequence"/>
</dbReference>
<dbReference type="InterPro" id="IPR029787">
    <property type="entry name" value="Nucleotide_cyclase"/>
</dbReference>
<protein>
    <submittedName>
        <fullName evidence="2">Uncharacterized protein</fullName>
    </submittedName>
</protein>
<dbReference type="Pfam" id="PF00990">
    <property type="entry name" value="GGDEF"/>
    <property type="match status" value="1"/>
</dbReference>
<dbReference type="AlphaFoldDB" id="A0A0N1EBA7"/>
<dbReference type="SUPFAM" id="SSF55073">
    <property type="entry name" value="Nucleotide cyclase"/>
    <property type="match status" value="1"/>
</dbReference>
<gene>
    <name evidence="2" type="ORF">HPU229334_07065</name>
</gene>
<dbReference type="STRING" id="35818.HPU229336_02265"/>
<dbReference type="RefSeq" id="WP_054198069.1">
    <property type="nucleotide sequence ID" value="NZ_JNOC01000035.1"/>
</dbReference>
<evidence type="ECO:0000256" key="1">
    <source>
        <dbReference type="SAM" id="MobiDB-lite"/>
    </source>
</evidence>
<feature type="region of interest" description="Disordered" evidence="1">
    <location>
        <begin position="13"/>
        <end position="56"/>
    </location>
</feature>
<evidence type="ECO:0000313" key="2">
    <source>
        <dbReference type="EMBL" id="KPH55583.1"/>
    </source>
</evidence>
<dbReference type="PROSITE" id="PS50887">
    <property type="entry name" value="GGDEF"/>
    <property type="match status" value="1"/>
</dbReference>
<proteinExistence type="predicted"/>
<dbReference type="SMART" id="SM00267">
    <property type="entry name" value="GGDEF"/>
    <property type="match status" value="1"/>
</dbReference>
<dbReference type="EMBL" id="JNOC01000035">
    <property type="protein sequence ID" value="KPH55583.1"/>
    <property type="molecule type" value="Genomic_DNA"/>
</dbReference>
<dbReference type="OrthoDB" id="5372407at2"/>
<dbReference type="PATRIC" id="fig|35818.11.peg.1396"/>
<organism evidence="2 3">
    <name type="scientific">Helicobacter pullorum</name>
    <dbReference type="NCBI Taxonomy" id="35818"/>
    <lineage>
        <taxon>Bacteria</taxon>
        <taxon>Pseudomonadati</taxon>
        <taxon>Campylobacterota</taxon>
        <taxon>Epsilonproteobacteria</taxon>
        <taxon>Campylobacterales</taxon>
        <taxon>Helicobacteraceae</taxon>
        <taxon>Helicobacter</taxon>
    </lineage>
</organism>
<evidence type="ECO:0000313" key="3">
    <source>
        <dbReference type="Proteomes" id="UP000037997"/>
    </source>
</evidence>
<name>A0A0N1EBA7_9HELI</name>